<name>A0ABV3NEV5_9ACTO</name>
<evidence type="ECO:0000313" key="3">
    <source>
        <dbReference type="Proteomes" id="UP001555100"/>
    </source>
</evidence>
<feature type="signal peptide" evidence="1">
    <location>
        <begin position="1"/>
        <end position="23"/>
    </location>
</feature>
<keyword evidence="1" id="KW-0732">Signal</keyword>
<organism evidence="2 3">
    <name type="scientific">Trueperella pyogenes</name>
    <dbReference type="NCBI Taxonomy" id="1661"/>
    <lineage>
        <taxon>Bacteria</taxon>
        <taxon>Bacillati</taxon>
        <taxon>Actinomycetota</taxon>
        <taxon>Actinomycetes</taxon>
        <taxon>Actinomycetales</taxon>
        <taxon>Actinomycetaceae</taxon>
        <taxon>Trueperella</taxon>
    </lineage>
</organism>
<reference evidence="2 3" key="1">
    <citation type="submission" date="2024-01" db="EMBL/GenBank/DDBJ databases">
        <title>Genomic analysis and antimicrobial resistance profiles of Trueperella pyogenes isolated from domestic and wild animals.</title>
        <authorList>
            <person name="Magossi G."/>
            <person name="Gzyl K.E."/>
            <person name="Holman D.B."/>
            <person name="Amat S."/>
        </authorList>
    </citation>
    <scope>NUCLEOTIDE SEQUENCE [LARGE SCALE GENOMIC DNA]</scope>
    <source>
        <strain evidence="2 3">1494</strain>
    </source>
</reference>
<protein>
    <submittedName>
        <fullName evidence="2">Uncharacterized protein</fullName>
    </submittedName>
</protein>
<gene>
    <name evidence="2" type="ORF">V3M73_11015</name>
</gene>
<evidence type="ECO:0000313" key="2">
    <source>
        <dbReference type="EMBL" id="MEW6955543.1"/>
    </source>
</evidence>
<dbReference type="EMBL" id="JBAGNM010000061">
    <property type="protein sequence ID" value="MEW6955543.1"/>
    <property type="molecule type" value="Genomic_DNA"/>
</dbReference>
<dbReference type="Proteomes" id="UP001555100">
    <property type="component" value="Unassembled WGS sequence"/>
</dbReference>
<evidence type="ECO:0000256" key="1">
    <source>
        <dbReference type="SAM" id="SignalP"/>
    </source>
</evidence>
<feature type="chain" id="PRO_5045886512" evidence="1">
    <location>
        <begin position="24"/>
        <end position="108"/>
    </location>
</feature>
<sequence>MKKKIAVLSIALLGLSLGTPAVAGSWTHSSTGGYVTVSGPTISLKDSVDDGRFVSVHYVYDDHSSRGSFANKLGYGKTLTATEMTDINNDKICRSRWLQPMECGAWKF</sequence>
<comment type="caution">
    <text evidence="2">The sequence shown here is derived from an EMBL/GenBank/DDBJ whole genome shotgun (WGS) entry which is preliminary data.</text>
</comment>
<keyword evidence="3" id="KW-1185">Reference proteome</keyword>
<dbReference type="RefSeq" id="WP_108726512.1">
    <property type="nucleotide sequence ID" value="NZ_CP029001.1"/>
</dbReference>
<proteinExistence type="predicted"/>
<accession>A0ABV3NEV5</accession>